<sequence>MELDIQDAEINHQLFAYVVQNPTAVHTPLKKVEKFAIRSYEVICGKVSMKTDEMINFIFDQQSHGNREALKIRLEDNEMVDFMEKYIGELKRCKFPEKAIKQTLNSTHPQMFRSQMTVLKCPILKCLSSSARP</sequence>
<proteinExistence type="predicted"/>
<organism evidence="1 2">
    <name type="scientific">Acrobeloides nanus</name>
    <dbReference type="NCBI Taxonomy" id="290746"/>
    <lineage>
        <taxon>Eukaryota</taxon>
        <taxon>Metazoa</taxon>
        <taxon>Ecdysozoa</taxon>
        <taxon>Nematoda</taxon>
        <taxon>Chromadorea</taxon>
        <taxon>Rhabditida</taxon>
        <taxon>Tylenchina</taxon>
        <taxon>Cephalobomorpha</taxon>
        <taxon>Cephaloboidea</taxon>
        <taxon>Cephalobidae</taxon>
        <taxon>Acrobeloides</taxon>
    </lineage>
</organism>
<dbReference type="WBParaSite" id="ACRNAN_scaffold1193.g12905.t1">
    <property type="protein sequence ID" value="ACRNAN_scaffold1193.g12905.t1"/>
    <property type="gene ID" value="ACRNAN_scaffold1193.g12905"/>
</dbReference>
<reference evidence="2" key="1">
    <citation type="submission" date="2022-11" db="UniProtKB">
        <authorList>
            <consortium name="WormBaseParasite"/>
        </authorList>
    </citation>
    <scope>IDENTIFICATION</scope>
</reference>
<dbReference type="AlphaFoldDB" id="A0A914CKT1"/>
<dbReference type="Proteomes" id="UP000887540">
    <property type="component" value="Unplaced"/>
</dbReference>
<keyword evidence="1" id="KW-1185">Reference proteome</keyword>
<accession>A0A914CKT1</accession>
<protein>
    <submittedName>
        <fullName evidence="2">Uncharacterized protein</fullName>
    </submittedName>
</protein>
<evidence type="ECO:0000313" key="2">
    <source>
        <dbReference type="WBParaSite" id="ACRNAN_scaffold1193.g12905.t1"/>
    </source>
</evidence>
<evidence type="ECO:0000313" key="1">
    <source>
        <dbReference type="Proteomes" id="UP000887540"/>
    </source>
</evidence>
<name>A0A914CKT1_9BILA</name>